<dbReference type="InterPro" id="IPR002173">
    <property type="entry name" value="Carboh/pur_kinase_PfkB_CS"/>
</dbReference>
<evidence type="ECO:0000313" key="6">
    <source>
        <dbReference type="Proteomes" id="UP001233999"/>
    </source>
</evidence>
<evidence type="ECO:0000259" key="4">
    <source>
        <dbReference type="Pfam" id="PF00294"/>
    </source>
</evidence>
<dbReference type="AlphaFoldDB" id="A0AAD7ZXE0"/>
<protein>
    <recommendedName>
        <fullName evidence="4">Carbohydrate kinase PfkB domain-containing protein</fullName>
    </recommendedName>
</protein>
<keyword evidence="2" id="KW-0479">Metal-binding</keyword>
<comment type="caution">
    <text evidence="5">The sequence shown here is derived from an EMBL/GenBank/DDBJ whole genome shotgun (WGS) entry which is preliminary data.</text>
</comment>
<evidence type="ECO:0000256" key="3">
    <source>
        <dbReference type="ARBA" id="ARBA00022777"/>
    </source>
</evidence>
<dbReference type="GO" id="GO:0004730">
    <property type="term" value="F:pseudouridylate synthase activity"/>
    <property type="evidence" value="ECO:0007669"/>
    <property type="project" value="TreeGrafter"/>
</dbReference>
<dbReference type="PANTHER" id="PTHR42909">
    <property type="entry name" value="ZGC:136858"/>
    <property type="match status" value="1"/>
</dbReference>
<dbReference type="Gene3D" id="3.40.1190.20">
    <property type="match status" value="1"/>
</dbReference>
<dbReference type="Pfam" id="PF00294">
    <property type="entry name" value="PfkB"/>
    <property type="match status" value="1"/>
</dbReference>
<dbReference type="InterPro" id="IPR011611">
    <property type="entry name" value="PfkB_dom"/>
</dbReference>
<dbReference type="GO" id="GO:0006796">
    <property type="term" value="P:phosphate-containing compound metabolic process"/>
    <property type="evidence" value="ECO:0007669"/>
    <property type="project" value="UniProtKB-ARBA"/>
</dbReference>
<feature type="domain" description="Carbohydrate kinase PfkB" evidence="4">
    <location>
        <begin position="17"/>
        <end position="165"/>
    </location>
</feature>
<name>A0AAD7ZXE0_DIPPU</name>
<dbReference type="PROSITE" id="PS00584">
    <property type="entry name" value="PFKB_KINASES_2"/>
    <property type="match status" value="1"/>
</dbReference>
<dbReference type="GO" id="GO:0005737">
    <property type="term" value="C:cytoplasm"/>
    <property type="evidence" value="ECO:0007669"/>
    <property type="project" value="TreeGrafter"/>
</dbReference>
<evidence type="ECO:0000256" key="2">
    <source>
        <dbReference type="ARBA" id="ARBA00022723"/>
    </source>
</evidence>
<accession>A0AAD7ZXE0</accession>
<dbReference type="InterPro" id="IPR029056">
    <property type="entry name" value="Ribokinase-like"/>
</dbReference>
<sequence length="185" mass="20122">MRKAGKVFQCRHWTSLSYVSPNLNELQVMAQASGLFYSLSQFDSNYGDESVINEASFLARSLVEHIGTAIVTMGRLGILVVREGEADEPMLKPCRSIPHTNSKISVRYYPVPFDIAEQKIVNVSGAGDCLAAGMLESMLHGHTEKECVASGFLSASWALQSSSAVPDNALVSDIPKNVEFTVIHS</sequence>
<proteinExistence type="predicted"/>
<evidence type="ECO:0000313" key="5">
    <source>
        <dbReference type="EMBL" id="KAJ9588634.1"/>
    </source>
</evidence>
<reference evidence="5" key="2">
    <citation type="submission" date="2023-05" db="EMBL/GenBank/DDBJ databases">
        <authorList>
            <person name="Fouks B."/>
        </authorList>
    </citation>
    <scope>NUCLEOTIDE SEQUENCE</scope>
    <source>
        <strain evidence="5">Stay&amp;Tobe</strain>
        <tissue evidence="5">Testes</tissue>
    </source>
</reference>
<organism evidence="5 6">
    <name type="scientific">Diploptera punctata</name>
    <name type="common">Pacific beetle cockroach</name>
    <dbReference type="NCBI Taxonomy" id="6984"/>
    <lineage>
        <taxon>Eukaryota</taxon>
        <taxon>Metazoa</taxon>
        <taxon>Ecdysozoa</taxon>
        <taxon>Arthropoda</taxon>
        <taxon>Hexapoda</taxon>
        <taxon>Insecta</taxon>
        <taxon>Pterygota</taxon>
        <taxon>Neoptera</taxon>
        <taxon>Polyneoptera</taxon>
        <taxon>Dictyoptera</taxon>
        <taxon>Blattodea</taxon>
        <taxon>Blaberoidea</taxon>
        <taxon>Blaberidae</taxon>
        <taxon>Diplopterinae</taxon>
        <taxon>Diploptera</taxon>
    </lineage>
</organism>
<reference evidence="5" key="1">
    <citation type="journal article" date="2023" name="IScience">
        <title>Live-bearing cockroach genome reveals convergent evolutionary mechanisms linked to viviparity in insects and beyond.</title>
        <authorList>
            <person name="Fouks B."/>
            <person name="Harrison M.C."/>
            <person name="Mikhailova A.A."/>
            <person name="Marchal E."/>
            <person name="English S."/>
            <person name="Carruthers M."/>
            <person name="Jennings E.C."/>
            <person name="Chiamaka E.L."/>
            <person name="Frigard R.A."/>
            <person name="Pippel M."/>
            <person name="Attardo G.M."/>
            <person name="Benoit J.B."/>
            <person name="Bornberg-Bauer E."/>
            <person name="Tobe S.S."/>
        </authorList>
    </citation>
    <scope>NUCLEOTIDE SEQUENCE</scope>
    <source>
        <strain evidence="5">Stay&amp;Tobe</strain>
    </source>
</reference>
<keyword evidence="3" id="KW-0418">Kinase</keyword>
<dbReference type="PANTHER" id="PTHR42909:SF1">
    <property type="entry name" value="CARBOHYDRATE KINASE PFKB DOMAIN-CONTAINING PROTEIN"/>
    <property type="match status" value="1"/>
</dbReference>
<evidence type="ECO:0000256" key="1">
    <source>
        <dbReference type="ARBA" id="ARBA00022679"/>
    </source>
</evidence>
<dbReference type="SUPFAM" id="SSF53613">
    <property type="entry name" value="Ribokinase-like"/>
    <property type="match status" value="1"/>
</dbReference>
<keyword evidence="6" id="KW-1185">Reference proteome</keyword>
<dbReference type="GO" id="GO:0016798">
    <property type="term" value="F:hydrolase activity, acting on glycosyl bonds"/>
    <property type="evidence" value="ECO:0007669"/>
    <property type="project" value="TreeGrafter"/>
</dbReference>
<keyword evidence="1" id="KW-0808">Transferase</keyword>
<dbReference type="Proteomes" id="UP001233999">
    <property type="component" value="Unassembled WGS sequence"/>
</dbReference>
<dbReference type="EMBL" id="JASPKZ010005322">
    <property type="protein sequence ID" value="KAJ9588634.1"/>
    <property type="molecule type" value="Genomic_DNA"/>
</dbReference>
<gene>
    <name evidence="5" type="ORF">L9F63_018068</name>
</gene>
<dbReference type="GO" id="GO:0016301">
    <property type="term" value="F:kinase activity"/>
    <property type="evidence" value="ECO:0007669"/>
    <property type="project" value="UniProtKB-KW"/>
</dbReference>
<dbReference type="GO" id="GO:0046872">
    <property type="term" value="F:metal ion binding"/>
    <property type="evidence" value="ECO:0007669"/>
    <property type="project" value="UniProtKB-KW"/>
</dbReference>